<comment type="caution">
    <text evidence="1">The sequence shown here is derived from an EMBL/GenBank/DDBJ whole genome shotgun (WGS) entry which is preliminary data.</text>
</comment>
<sequence length="229" mass="26123">MQDQTRYYVKRLKRVPLGSIKEFPAETCSEIQASEGNDTAYRKYWISSDGNGKAIEAYCQEFNHPYVILLNLMLESWQKINGKEPVCFGAKGEDYGAFVMTKSGRLKTMKLIYRSGWVNCNPTYDDSYWGCKNPAYGNMLMTVVTNDNKKAVFPPSEELETIKGGYDKHCYTLEGTGHNSSELVFNHLSNPLFVSLTQELQIWYGQDWIDLSESVNSGKVCVDVYAWYA</sequence>
<gene>
    <name evidence="1" type="ORF">AWC38_SpisGene10158</name>
</gene>
<evidence type="ECO:0000313" key="2">
    <source>
        <dbReference type="Proteomes" id="UP000225706"/>
    </source>
</evidence>
<dbReference type="Gene3D" id="2.60.120.1000">
    <property type="match status" value="1"/>
</dbReference>
<reference evidence="2" key="1">
    <citation type="journal article" date="2017" name="bioRxiv">
        <title>Comparative analysis of the genomes of Stylophora pistillata and Acropora digitifera provides evidence for extensive differences between species of corals.</title>
        <authorList>
            <person name="Voolstra C.R."/>
            <person name="Li Y."/>
            <person name="Liew Y.J."/>
            <person name="Baumgarten S."/>
            <person name="Zoccola D."/>
            <person name="Flot J.-F."/>
            <person name="Tambutte S."/>
            <person name="Allemand D."/>
            <person name="Aranda M."/>
        </authorList>
    </citation>
    <scope>NUCLEOTIDE SEQUENCE [LARGE SCALE GENOMIC DNA]</scope>
</reference>
<dbReference type="Proteomes" id="UP000225706">
    <property type="component" value="Unassembled WGS sequence"/>
</dbReference>
<dbReference type="AlphaFoldDB" id="A0A2B4S814"/>
<organism evidence="1 2">
    <name type="scientific">Stylophora pistillata</name>
    <name type="common">Smooth cauliflower coral</name>
    <dbReference type="NCBI Taxonomy" id="50429"/>
    <lineage>
        <taxon>Eukaryota</taxon>
        <taxon>Metazoa</taxon>
        <taxon>Cnidaria</taxon>
        <taxon>Anthozoa</taxon>
        <taxon>Hexacorallia</taxon>
        <taxon>Scleractinia</taxon>
        <taxon>Astrocoeniina</taxon>
        <taxon>Pocilloporidae</taxon>
        <taxon>Stylophora</taxon>
    </lineage>
</organism>
<protein>
    <submittedName>
        <fullName evidence="1">Uncharacterized protein</fullName>
    </submittedName>
</protein>
<dbReference type="OrthoDB" id="5945099at2759"/>
<keyword evidence="2" id="KW-1185">Reference proteome</keyword>
<dbReference type="EMBL" id="LSMT01000156">
    <property type="protein sequence ID" value="PFX25219.1"/>
    <property type="molecule type" value="Genomic_DNA"/>
</dbReference>
<proteinExistence type="predicted"/>
<evidence type="ECO:0000313" key="1">
    <source>
        <dbReference type="EMBL" id="PFX25219.1"/>
    </source>
</evidence>
<name>A0A2B4S814_STYPI</name>
<accession>A0A2B4S814</accession>